<dbReference type="AlphaFoldDB" id="A0A314ZKU3"/>
<dbReference type="Pfam" id="PF21408">
    <property type="entry name" value="MTR4-like_stalk"/>
    <property type="match status" value="1"/>
</dbReference>
<dbReference type="STRING" id="2094558.A0A314ZKU3"/>
<dbReference type="SMART" id="SM00356">
    <property type="entry name" value="ZnF_C3H1"/>
    <property type="match status" value="2"/>
</dbReference>
<keyword evidence="3 8" id="KW-0863">Zinc-finger</keyword>
<keyword evidence="13" id="KW-1185">Reference proteome</keyword>
<evidence type="ECO:0000256" key="8">
    <source>
        <dbReference type="PROSITE-ProRule" id="PRU00723"/>
    </source>
</evidence>
<feature type="compositionally biased region" description="Basic residues" evidence="9">
    <location>
        <begin position="707"/>
        <end position="717"/>
    </location>
</feature>
<protein>
    <submittedName>
        <fullName evidence="12">Zinc finger CCCH domain-containing protein 5</fullName>
    </submittedName>
</protein>
<feature type="domain" description="C3H1-type" evidence="11">
    <location>
        <begin position="81"/>
        <end position="109"/>
    </location>
</feature>
<feature type="domain" description="C3H1-type" evidence="11">
    <location>
        <begin position="215"/>
        <end position="245"/>
    </location>
</feature>
<evidence type="ECO:0000259" key="11">
    <source>
        <dbReference type="PROSITE" id="PS50103"/>
    </source>
</evidence>
<keyword evidence="5 7" id="KW-0694">RNA-binding</keyword>
<dbReference type="PROSITE" id="PS50103">
    <property type="entry name" value="ZF_C3H1"/>
    <property type="match status" value="2"/>
</dbReference>
<evidence type="ECO:0000256" key="1">
    <source>
        <dbReference type="ARBA" id="ARBA00022723"/>
    </source>
</evidence>
<gene>
    <name evidence="12" type="ORF">Pyn_01215</name>
</gene>
<reference evidence="12 13" key="1">
    <citation type="submission" date="2018-02" db="EMBL/GenBank/DDBJ databases">
        <title>Draft genome of wild Prunus yedoensis var. nudiflora.</title>
        <authorList>
            <person name="Baek S."/>
            <person name="Kim J.-H."/>
            <person name="Choi K."/>
            <person name="Kim G.-B."/>
            <person name="Cho A."/>
            <person name="Jang H."/>
            <person name="Shin C.-H."/>
            <person name="Yu H.-J."/>
            <person name="Mun J.-H."/>
        </authorList>
    </citation>
    <scope>NUCLEOTIDE SEQUENCE [LARGE SCALE GENOMIC DNA]</scope>
    <source>
        <strain evidence="13">cv. Jeju island</strain>
        <tissue evidence="12">Leaf</tissue>
    </source>
</reference>
<evidence type="ECO:0000256" key="7">
    <source>
        <dbReference type="PROSITE-ProRule" id="PRU00176"/>
    </source>
</evidence>
<organism evidence="12 13">
    <name type="scientific">Prunus yedoensis var. nudiflora</name>
    <dbReference type="NCBI Taxonomy" id="2094558"/>
    <lineage>
        <taxon>Eukaryota</taxon>
        <taxon>Viridiplantae</taxon>
        <taxon>Streptophyta</taxon>
        <taxon>Embryophyta</taxon>
        <taxon>Tracheophyta</taxon>
        <taxon>Spermatophyta</taxon>
        <taxon>Magnoliopsida</taxon>
        <taxon>eudicotyledons</taxon>
        <taxon>Gunneridae</taxon>
        <taxon>Pentapetalae</taxon>
        <taxon>rosids</taxon>
        <taxon>fabids</taxon>
        <taxon>Rosales</taxon>
        <taxon>Rosaceae</taxon>
        <taxon>Amygdaloideae</taxon>
        <taxon>Amygdaleae</taxon>
        <taxon>Prunus</taxon>
    </lineage>
</organism>
<proteinExistence type="predicted"/>
<keyword evidence="4 8" id="KW-0862">Zinc</keyword>
<dbReference type="InterPro" id="IPR003954">
    <property type="entry name" value="RRM_euk-type"/>
</dbReference>
<feature type="compositionally biased region" description="Basic residues" evidence="9">
    <location>
        <begin position="514"/>
        <end position="528"/>
    </location>
</feature>
<keyword evidence="2" id="KW-0677">Repeat</keyword>
<feature type="compositionally biased region" description="Basic and acidic residues" evidence="9">
    <location>
        <begin position="718"/>
        <end position="728"/>
    </location>
</feature>
<evidence type="ECO:0000313" key="12">
    <source>
        <dbReference type="EMBL" id="PQQ20575.1"/>
    </source>
</evidence>
<evidence type="ECO:0000256" key="2">
    <source>
        <dbReference type="ARBA" id="ARBA00022737"/>
    </source>
</evidence>
<dbReference type="EMBL" id="PJQY01000034">
    <property type="protein sequence ID" value="PQQ20575.1"/>
    <property type="molecule type" value="Genomic_DNA"/>
</dbReference>
<dbReference type="InterPro" id="IPR012677">
    <property type="entry name" value="Nucleotide-bd_a/b_plait_sf"/>
</dbReference>
<dbReference type="PANTHER" id="PTHR12620">
    <property type="entry name" value="U2 SNRNP AUXILIARY FACTOR, SMALL SUBUNIT"/>
    <property type="match status" value="1"/>
</dbReference>
<feature type="compositionally biased region" description="Basic and acidic residues" evidence="9">
    <location>
        <begin position="681"/>
        <end position="706"/>
    </location>
</feature>
<dbReference type="InterPro" id="IPR000504">
    <property type="entry name" value="RRM_dom"/>
</dbReference>
<feature type="compositionally biased region" description="Basic and acidic residues" evidence="9">
    <location>
        <begin position="580"/>
        <end position="596"/>
    </location>
</feature>
<dbReference type="InterPro" id="IPR000571">
    <property type="entry name" value="Znf_CCCH"/>
</dbReference>
<name>A0A314ZKU3_PRUYE</name>
<feature type="compositionally biased region" description="Basic residues" evidence="9">
    <location>
        <begin position="761"/>
        <end position="790"/>
    </location>
</feature>
<evidence type="ECO:0000256" key="9">
    <source>
        <dbReference type="SAM" id="MobiDB-lite"/>
    </source>
</evidence>
<keyword evidence="6" id="KW-0238">DNA-binding</keyword>
<dbReference type="GO" id="GO:0000398">
    <property type="term" value="P:mRNA splicing, via spliceosome"/>
    <property type="evidence" value="ECO:0007669"/>
    <property type="project" value="InterPro"/>
</dbReference>
<feature type="region of interest" description="Disordered" evidence="9">
    <location>
        <begin position="556"/>
        <end position="596"/>
    </location>
</feature>
<evidence type="ECO:0000256" key="5">
    <source>
        <dbReference type="ARBA" id="ARBA00022884"/>
    </source>
</evidence>
<dbReference type="Gene3D" id="3.30.70.330">
    <property type="match status" value="1"/>
</dbReference>
<feature type="zinc finger region" description="C3H1-type" evidence="8">
    <location>
        <begin position="215"/>
        <end position="245"/>
    </location>
</feature>
<dbReference type="SUPFAM" id="SSF54928">
    <property type="entry name" value="RNA-binding domain, RBD"/>
    <property type="match status" value="1"/>
</dbReference>
<feature type="compositionally biased region" description="Basic and acidic residues" evidence="9">
    <location>
        <begin position="492"/>
        <end position="502"/>
    </location>
</feature>
<feature type="domain" description="RRM" evidence="10">
    <location>
        <begin position="113"/>
        <end position="213"/>
    </location>
</feature>
<evidence type="ECO:0000256" key="6">
    <source>
        <dbReference type="ARBA" id="ARBA00023125"/>
    </source>
</evidence>
<feature type="region of interest" description="Disordered" evidence="9">
    <location>
        <begin position="387"/>
        <end position="542"/>
    </location>
</feature>
<sequence>MTKKGPAEIIWQGNEIIVKKKRIKVPKRNTDQQSRKGDCDRPTSNPLPPQSEAFSDYKNSSMSAQQLIENVAQQVPHFGTEQDKAHCPFHLKTGACRFGQRCSRVHFYPDKSSTLLIKNMYNGPGLAWEQDEVLEHTDEEVERCYEEFYEDVHTEFLKFGEIINFKVCRNGAFHLRGNVYIHYKSLDSAVLAHQSINGRYFAGKQISCEFINVTRWKVAICGEYMKSRYKTCSHGTACNFIHCFRNPGGDYEWADSDRPAPKYWVRKMVALFGYSDADERQMVEENFGQLRNSSKMTMADSERYGLRRSRSRGRDYSSFIGSGRRYDSEDYVLKGAERQRHTGDDRHQGKTLDEDRYEENENLRDYHHRKSRRCDTEFDRQLLDREEDRDRHHDHTRKSSRQRNRDHKNKTYETESDGDLSDRARNRVAQHGCTRESSSQQRKGEFLDEYGDWQNQNHEVDRDWSDRDKDRDAYHDNRKSSGHKRKVGCPDNHNDRKNRTHDMDEEWSDSNSKGGKHHSRRKRFRHISKASEFSNHGDRTTGSCSYELSDDLLKNDAERNPSHARKRSQRLDEVSDISDEDRVPAQNLEHRHDRLSLEMREAEALIKKLKSDGTHESSSLGQDGERYRSHDFDIRCISDVRMDKQDRWEPEDGSVEIFHNSKTKAGSSESYESGRPGPYNERGESSDFDSEDKVGQEDQYESDKVPHSKHRKSRRKSTHDDRKRDSENRSLCSSQSSHRRHSNRLEATDSSEDNNESGRKQNQKHHADHRSRDHKRDHKSRRTTQKRKAKMSPNSFYQFQADRAIPNLEEKLKDATKTREELDLLFSQLQDTARRVAEVQLECKVKK</sequence>
<feature type="region of interest" description="Disordered" evidence="9">
    <location>
        <begin position="335"/>
        <end position="359"/>
    </location>
</feature>
<dbReference type="GO" id="GO:0089701">
    <property type="term" value="C:U2AF complex"/>
    <property type="evidence" value="ECO:0007669"/>
    <property type="project" value="InterPro"/>
</dbReference>
<evidence type="ECO:0000259" key="10">
    <source>
        <dbReference type="PROSITE" id="PS50102"/>
    </source>
</evidence>
<dbReference type="GO" id="GO:0003677">
    <property type="term" value="F:DNA binding"/>
    <property type="evidence" value="ECO:0007669"/>
    <property type="project" value="UniProtKB-KW"/>
</dbReference>
<dbReference type="Proteomes" id="UP000250321">
    <property type="component" value="Unassembled WGS sequence"/>
</dbReference>
<dbReference type="GO" id="GO:0008270">
    <property type="term" value="F:zinc ion binding"/>
    <property type="evidence" value="ECO:0007669"/>
    <property type="project" value="UniProtKB-KW"/>
</dbReference>
<dbReference type="InterPro" id="IPR009145">
    <property type="entry name" value="U2AF_small"/>
</dbReference>
<dbReference type="GO" id="GO:0003723">
    <property type="term" value="F:RNA binding"/>
    <property type="evidence" value="ECO:0007669"/>
    <property type="project" value="UniProtKB-UniRule"/>
</dbReference>
<accession>A0A314ZKU3</accession>
<dbReference type="InterPro" id="IPR048392">
    <property type="entry name" value="MTR4-like_stalk"/>
</dbReference>
<dbReference type="PRINTS" id="PR01848">
    <property type="entry name" value="U2AUXFACTOR"/>
</dbReference>
<comment type="caution">
    <text evidence="12">The sequence shown here is derived from an EMBL/GenBank/DDBJ whole genome shotgun (WGS) entry which is preliminary data.</text>
</comment>
<feature type="zinc finger region" description="C3H1-type" evidence="8">
    <location>
        <begin position="81"/>
        <end position="109"/>
    </location>
</feature>
<feature type="region of interest" description="Disordered" evidence="9">
    <location>
        <begin position="22"/>
        <end position="50"/>
    </location>
</feature>
<evidence type="ECO:0000256" key="4">
    <source>
        <dbReference type="ARBA" id="ARBA00022833"/>
    </source>
</evidence>
<evidence type="ECO:0000256" key="3">
    <source>
        <dbReference type="ARBA" id="ARBA00022771"/>
    </source>
</evidence>
<evidence type="ECO:0000313" key="13">
    <source>
        <dbReference type="Proteomes" id="UP000250321"/>
    </source>
</evidence>
<keyword evidence="1 8" id="KW-0479">Metal-binding</keyword>
<dbReference type="Pfam" id="PF00642">
    <property type="entry name" value="zf-CCCH"/>
    <property type="match status" value="1"/>
</dbReference>
<feature type="region of interest" description="Disordered" evidence="9">
    <location>
        <begin position="645"/>
        <end position="802"/>
    </location>
</feature>
<dbReference type="InterPro" id="IPR035979">
    <property type="entry name" value="RBD_domain_sf"/>
</dbReference>
<dbReference type="FunFam" id="3.30.70.330:FF:000318">
    <property type="entry name" value="Zinc finger CCCH domain-containing protein 5"/>
    <property type="match status" value="1"/>
</dbReference>
<dbReference type="OrthoDB" id="423462at2759"/>
<dbReference type="PROSITE" id="PS50102">
    <property type="entry name" value="RRM"/>
    <property type="match status" value="1"/>
</dbReference>
<feature type="compositionally biased region" description="Basic residues" evidence="9">
    <location>
        <begin position="394"/>
        <end position="408"/>
    </location>
</feature>
<dbReference type="SMART" id="SM00361">
    <property type="entry name" value="RRM_1"/>
    <property type="match status" value="1"/>
</dbReference>
<feature type="compositionally biased region" description="Basic and acidic residues" evidence="9">
    <location>
        <begin position="458"/>
        <end position="479"/>
    </location>
</feature>
<feature type="compositionally biased region" description="Basic and acidic residues" evidence="9">
    <location>
        <begin position="28"/>
        <end position="41"/>
    </location>
</feature>